<dbReference type="EMBL" id="KI301200">
    <property type="protein sequence ID" value="ERZ95499.1"/>
    <property type="molecule type" value="Genomic_DNA"/>
</dbReference>
<protein>
    <submittedName>
        <fullName evidence="1">Uncharacterized protein</fullName>
    </submittedName>
</protein>
<organism evidence="1">
    <name type="scientific">Rhizophagus irregularis (strain DAOM 181602 / DAOM 197198 / MUCL 43194)</name>
    <name type="common">Arbuscular mycorrhizal fungus</name>
    <name type="synonym">Glomus intraradices</name>
    <dbReference type="NCBI Taxonomy" id="747089"/>
    <lineage>
        <taxon>Eukaryota</taxon>
        <taxon>Fungi</taxon>
        <taxon>Fungi incertae sedis</taxon>
        <taxon>Mucoromycota</taxon>
        <taxon>Glomeromycotina</taxon>
        <taxon>Glomeromycetes</taxon>
        <taxon>Glomerales</taxon>
        <taxon>Glomeraceae</taxon>
        <taxon>Rhizophagus</taxon>
    </lineage>
</organism>
<dbReference type="HOGENOM" id="CLU_2098148_0_0_1"/>
<gene>
    <name evidence="1" type="ORF">GLOINDRAFT_13572</name>
</gene>
<name>U9SI39_RHIID</name>
<accession>U9SI39</accession>
<evidence type="ECO:0000313" key="1">
    <source>
        <dbReference type="EMBL" id="ERZ95499.1"/>
    </source>
</evidence>
<dbReference type="AlphaFoldDB" id="U9SI39"/>
<sequence>MNIWERSKGITQQMKRSSKIDRTLIPSRISQRVKDRFIFDTMQQWLWNYNNFSVFREANYSRQIMPPKVVKHKVKRTSYIIEFKREYDQMLGPNERELLDNRNKWQKKQNWFWSIS</sequence>
<proteinExistence type="predicted"/>
<reference evidence="1" key="1">
    <citation type="submission" date="2013-07" db="EMBL/GenBank/DDBJ databases">
        <title>The genome of an arbuscular mycorrhizal fungus provides insights into the evolution of the oldest plant symbiosis.</title>
        <authorList>
            <consortium name="DOE Joint Genome Institute"/>
            <person name="Tisserant E."/>
            <person name="Malbreil M."/>
            <person name="Kuo A."/>
            <person name="Kohler A."/>
            <person name="Symeonidi A."/>
            <person name="Balestrini R."/>
            <person name="Charron P."/>
            <person name="Duensing N."/>
            <person name="Frei-dit-Frey N."/>
            <person name="Gianinazzi-Pearson V."/>
            <person name="Gilbert B."/>
            <person name="Handa Y."/>
            <person name="Hijri M."/>
            <person name="Kaul R."/>
            <person name="Kawaguchi M."/>
            <person name="Krajinski F."/>
            <person name="Lammers P."/>
            <person name="Lapierre D."/>
            <person name="Masclaux F.G."/>
            <person name="Murat C."/>
            <person name="Morin E."/>
            <person name="Ndikumana S."/>
            <person name="Pagni M."/>
            <person name="Petitpierre D."/>
            <person name="Requena N."/>
            <person name="Rosikiewicz P."/>
            <person name="Riley R."/>
            <person name="Saito K."/>
            <person name="San Clemente H."/>
            <person name="Shapiro H."/>
            <person name="van Tuinen D."/>
            <person name="Becard G."/>
            <person name="Bonfante P."/>
            <person name="Paszkowski U."/>
            <person name="Shachar-Hill Y."/>
            <person name="Young J.P."/>
            <person name="Sanders I.R."/>
            <person name="Henrissat B."/>
            <person name="Rensing S.A."/>
            <person name="Grigoriev I.V."/>
            <person name="Corradi N."/>
            <person name="Roux C."/>
            <person name="Martin F."/>
        </authorList>
    </citation>
    <scope>NUCLEOTIDE SEQUENCE</scope>
    <source>
        <strain evidence="1">DAOM 197198</strain>
    </source>
</reference>